<gene>
    <name evidence="13" type="ORF">SAMN05421663_101119</name>
</gene>
<dbReference type="STRING" id="361279.SAMN05421663_101119"/>
<keyword evidence="7 11" id="KW-0812">Transmembrane</keyword>
<feature type="transmembrane region" description="Helical" evidence="11">
    <location>
        <begin position="305"/>
        <end position="326"/>
    </location>
</feature>
<keyword evidence="14" id="KW-1185">Reference proteome</keyword>
<evidence type="ECO:0000256" key="10">
    <source>
        <dbReference type="ARBA" id="ARBA00024973"/>
    </source>
</evidence>
<dbReference type="PANTHER" id="PTHR43738:SF1">
    <property type="entry name" value="HEMIN TRANSPORT SYSTEM PERMEASE PROTEIN HRTB-RELATED"/>
    <property type="match status" value="1"/>
</dbReference>
<feature type="domain" description="ABC3 transporter permease C-terminal" evidence="12">
    <location>
        <begin position="223"/>
        <end position="333"/>
    </location>
</feature>
<sequence length="342" mass="37541">MNLAWKEMKKSKLRFSILASIVFLISLLTFIIAGLANGLADDNASLIKKLPDGTFYLADDADQTYNLSAIDKRKENDILAETGDAAAFSVQMGFVFDKDEKQQSVAFVTSTNSDYFEQVDPGEVVLDVSLKEEGVEIGDELTNQFNEKLTVAGFADHQKFSHAPVAFLNKADYQAIYGTDKQQMILVPDEDAKDIAGLDAVSKDELLQSLASYKAEQMTLDMIVWFLIIISGMLFAIFFYMMNVQKIGMYGILKAMGLKTAVLLRMIWTEMLLLSGSAIILAAACAMIFGTAAPDGMPFALDSIMLIWLALIFLVVGFIGSTVSAIQIKKVEPLQAIQQGDV</sequence>
<evidence type="ECO:0000256" key="8">
    <source>
        <dbReference type="ARBA" id="ARBA00022989"/>
    </source>
</evidence>
<organism evidence="13 14">
    <name type="scientific">Terribacillus halophilus</name>
    <dbReference type="NCBI Taxonomy" id="361279"/>
    <lineage>
        <taxon>Bacteria</taxon>
        <taxon>Bacillati</taxon>
        <taxon>Bacillota</taxon>
        <taxon>Bacilli</taxon>
        <taxon>Bacillales</taxon>
        <taxon>Bacillaceae</taxon>
        <taxon>Terribacillus</taxon>
    </lineage>
</organism>
<dbReference type="OrthoDB" id="384327at2"/>
<keyword evidence="9 11" id="KW-0472">Membrane</keyword>
<keyword evidence="5" id="KW-0813">Transport</keyword>
<feature type="transmembrane region" description="Helical" evidence="11">
    <location>
        <begin position="262"/>
        <end position="293"/>
    </location>
</feature>
<comment type="similarity">
    <text evidence="2">Belongs to the ABC-4 integral membrane protein family. HrtB subfamily.</text>
</comment>
<comment type="subcellular location">
    <subcellularLocation>
        <location evidence="1">Cell membrane</location>
        <topology evidence="1">Multi-pass membrane protein</topology>
    </subcellularLocation>
</comment>
<comment type="subunit">
    <text evidence="3">The complex is composed of two ATP-binding proteins (HrtA), two transmembrane proteins (HrtB) and a solute-binding protein.</text>
</comment>
<dbReference type="RefSeq" id="WP_093724947.1">
    <property type="nucleotide sequence ID" value="NZ_FMZB01000001.1"/>
</dbReference>
<evidence type="ECO:0000256" key="5">
    <source>
        <dbReference type="ARBA" id="ARBA00022448"/>
    </source>
</evidence>
<accession>A0A1G6I3Y2</accession>
<keyword evidence="6" id="KW-1003">Cell membrane</keyword>
<protein>
    <recommendedName>
        <fullName evidence="4">Putative hemin transport system permease protein HrtB</fullName>
    </recommendedName>
</protein>
<dbReference type="Pfam" id="PF02687">
    <property type="entry name" value="FtsX"/>
    <property type="match status" value="1"/>
</dbReference>
<proteinExistence type="inferred from homology"/>
<evidence type="ECO:0000256" key="3">
    <source>
        <dbReference type="ARBA" id="ARBA00011131"/>
    </source>
</evidence>
<evidence type="ECO:0000256" key="2">
    <source>
        <dbReference type="ARBA" id="ARBA00008697"/>
    </source>
</evidence>
<dbReference type="InterPro" id="IPR003838">
    <property type="entry name" value="ABC3_permease_C"/>
</dbReference>
<evidence type="ECO:0000256" key="9">
    <source>
        <dbReference type="ARBA" id="ARBA00023136"/>
    </source>
</evidence>
<dbReference type="InterPro" id="IPR051125">
    <property type="entry name" value="ABC-4/HrtB_transporter"/>
</dbReference>
<evidence type="ECO:0000256" key="7">
    <source>
        <dbReference type="ARBA" id="ARBA00022692"/>
    </source>
</evidence>
<evidence type="ECO:0000259" key="12">
    <source>
        <dbReference type="Pfam" id="PF02687"/>
    </source>
</evidence>
<evidence type="ECO:0000256" key="11">
    <source>
        <dbReference type="SAM" id="Phobius"/>
    </source>
</evidence>
<name>A0A1G6I3Y2_9BACI</name>
<dbReference type="GO" id="GO:0005886">
    <property type="term" value="C:plasma membrane"/>
    <property type="evidence" value="ECO:0007669"/>
    <property type="project" value="UniProtKB-SubCell"/>
</dbReference>
<feature type="transmembrane region" description="Helical" evidence="11">
    <location>
        <begin position="222"/>
        <end position="241"/>
    </location>
</feature>
<evidence type="ECO:0000313" key="13">
    <source>
        <dbReference type="EMBL" id="SDC00436.1"/>
    </source>
</evidence>
<evidence type="ECO:0000313" key="14">
    <source>
        <dbReference type="Proteomes" id="UP000198666"/>
    </source>
</evidence>
<dbReference type="AlphaFoldDB" id="A0A1G6I3Y2"/>
<comment type="function">
    <text evidence="10">Part of the ABC transporter complex hrt involved in hemin import. Responsible for the translocation of the substrate across the membrane.</text>
</comment>
<dbReference type="Proteomes" id="UP000198666">
    <property type="component" value="Unassembled WGS sequence"/>
</dbReference>
<evidence type="ECO:0000256" key="4">
    <source>
        <dbReference type="ARBA" id="ARBA00016962"/>
    </source>
</evidence>
<dbReference type="PANTHER" id="PTHR43738">
    <property type="entry name" value="ABC TRANSPORTER, MEMBRANE PROTEIN"/>
    <property type="match status" value="1"/>
</dbReference>
<evidence type="ECO:0000256" key="6">
    <source>
        <dbReference type="ARBA" id="ARBA00022475"/>
    </source>
</evidence>
<evidence type="ECO:0000256" key="1">
    <source>
        <dbReference type="ARBA" id="ARBA00004651"/>
    </source>
</evidence>
<reference evidence="14" key="1">
    <citation type="submission" date="2016-10" db="EMBL/GenBank/DDBJ databases">
        <authorList>
            <person name="Varghese N."/>
            <person name="Submissions S."/>
        </authorList>
    </citation>
    <scope>NUCLEOTIDE SEQUENCE [LARGE SCALE GENOMIC DNA]</scope>
    <source>
        <strain evidence="14">DSM 21620</strain>
    </source>
</reference>
<dbReference type="EMBL" id="FMZB01000001">
    <property type="protein sequence ID" value="SDC00436.1"/>
    <property type="molecule type" value="Genomic_DNA"/>
</dbReference>
<keyword evidence="8 11" id="KW-1133">Transmembrane helix</keyword>